<dbReference type="Proteomes" id="UP000290013">
    <property type="component" value="Chromosome"/>
</dbReference>
<accession>A0A4U8WFZ7</accession>
<dbReference type="KEGG" id="ctai:NCTC12078_03208"/>
<dbReference type="EMBL" id="LR215974">
    <property type="protein sequence ID" value="VFB05153.1"/>
    <property type="molecule type" value="Genomic_DNA"/>
</dbReference>
<reference evidence="2 3" key="1">
    <citation type="submission" date="2019-02" db="EMBL/GenBank/DDBJ databases">
        <authorList>
            <consortium name="Pathogen Informatics"/>
        </authorList>
    </citation>
    <scope>NUCLEOTIDE SEQUENCE [LARGE SCALE GENOMIC DNA]</scope>
    <source>
        <strain evidence="2 3">3012STDY6944375</strain>
    </source>
</reference>
<sequence length="75" mass="8823">MKYSFLIFAILIFNNYFAQNDLELKIINDTIKKVSMFDSNNIVYSLKNVSDKNYIIILDSEDLTKMDNIMLSLNF</sequence>
<feature type="chain" id="PRO_5020516419" evidence="1">
    <location>
        <begin position="19"/>
        <end position="75"/>
    </location>
</feature>
<name>A0A4U8WFZ7_9FLAO</name>
<dbReference type="AlphaFoldDB" id="A0A4U8WFZ7"/>
<dbReference type="RefSeq" id="WP_130915159.1">
    <property type="nucleotide sequence ID" value="NZ_LR215974.1"/>
</dbReference>
<feature type="signal peptide" evidence="1">
    <location>
        <begin position="1"/>
        <end position="18"/>
    </location>
</feature>
<proteinExistence type="predicted"/>
<organism evidence="2 3">
    <name type="scientific">Chryseobacterium taihuense</name>
    <dbReference type="NCBI Taxonomy" id="1141221"/>
    <lineage>
        <taxon>Bacteria</taxon>
        <taxon>Pseudomonadati</taxon>
        <taxon>Bacteroidota</taxon>
        <taxon>Flavobacteriia</taxon>
        <taxon>Flavobacteriales</taxon>
        <taxon>Weeksellaceae</taxon>
        <taxon>Chryseobacterium group</taxon>
        <taxon>Chryseobacterium</taxon>
    </lineage>
</organism>
<evidence type="ECO:0000313" key="2">
    <source>
        <dbReference type="EMBL" id="VFB05153.1"/>
    </source>
</evidence>
<protein>
    <submittedName>
        <fullName evidence="2">Uncharacterized protein</fullName>
    </submittedName>
</protein>
<evidence type="ECO:0000313" key="3">
    <source>
        <dbReference type="Proteomes" id="UP000290013"/>
    </source>
</evidence>
<keyword evidence="1" id="KW-0732">Signal</keyword>
<evidence type="ECO:0000256" key="1">
    <source>
        <dbReference type="SAM" id="SignalP"/>
    </source>
</evidence>
<gene>
    <name evidence="2" type="ORF">NCTC12078_03208</name>
</gene>